<evidence type="ECO:0000313" key="2">
    <source>
        <dbReference type="Proteomes" id="UP000235371"/>
    </source>
</evidence>
<dbReference type="EMBL" id="KZ613747">
    <property type="protein sequence ID" value="PMD65008.1"/>
    <property type="molecule type" value="Genomic_DNA"/>
</dbReference>
<keyword evidence="2" id="KW-1185">Reference proteome</keyword>
<accession>A0A2J6TPZ2</accession>
<dbReference type="GeneID" id="36590624"/>
<gene>
    <name evidence="1" type="ORF">K444DRAFT_625623</name>
</gene>
<name>A0A2J6TPZ2_9HELO</name>
<organism evidence="1 2">
    <name type="scientific">Hyaloscypha bicolor E</name>
    <dbReference type="NCBI Taxonomy" id="1095630"/>
    <lineage>
        <taxon>Eukaryota</taxon>
        <taxon>Fungi</taxon>
        <taxon>Dikarya</taxon>
        <taxon>Ascomycota</taxon>
        <taxon>Pezizomycotina</taxon>
        <taxon>Leotiomycetes</taxon>
        <taxon>Helotiales</taxon>
        <taxon>Hyaloscyphaceae</taxon>
        <taxon>Hyaloscypha</taxon>
        <taxon>Hyaloscypha bicolor</taxon>
    </lineage>
</organism>
<sequence>MRYPTSLTSRMLRQARMETIFPSFGLEGKRSTSYNLELDINKRSTRFEYGYHSKSNWAFGTGLTEVRKDIPCEDIHPDRSSQVVITLPDRRAPQITATHITHATPTLRRYLTQDLQEVTKDQCTAQWKRSSGNGDGNGRHSLQRSKMPYYADCHGDWAGDMLSLSVGLWNRDGDEDGEMP</sequence>
<proteinExistence type="predicted"/>
<reference evidence="1 2" key="1">
    <citation type="submission" date="2016-04" db="EMBL/GenBank/DDBJ databases">
        <title>A degradative enzymes factory behind the ericoid mycorrhizal symbiosis.</title>
        <authorList>
            <consortium name="DOE Joint Genome Institute"/>
            <person name="Martino E."/>
            <person name="Morin E."/>
            <person name="Grelet G."/>
            <person name="Kuo A."/>
            <person name="Kohler A."/>
            <person name="Daghino S."/>
            <person name="Barry K."/>
            <person name="Choi C."/>
            <person name="Cichocki N."/>
            <person name="Clum A."/>
            <person name="Copeland A."/>
            <person name="Hainaut M."/>
            <person name="Haridas S."/>
            <person name="Labutti K."/>
            <person name="Lindquist E."/>
            <person name="Lipzen A."/>
            <person name="Khouja H.-R."/>
            <person name="Murat C."/>
            <person name="Ohm R."/>
            <person name="Olson A."/>
            <person name="Spatafora J."/>
            <person name="Veneault-Fourrey C."/>
            <person name="Henrissat B."/>
            <person name="Grigoriev I."/>
            <person name="Martin F."/>
            <person name="Perotto S."/>
        </authorList>
    </citation>
    <scope>NUCLEOTIDE SEQUENCE [LARGE SCALE GENOMIC DNA]</scope>
    <source>
        <strain evidence="1 2">E</strain>
    </source>
</reference>
<evidence type="ECO:0000313" key="1">
    <source>
        <dbReference type="EMBL" id="PMD65008.1"/>
    </source>
</evidence>
<dbReference type="RefSeq" id="XP_024741912.1">
    <property type="nucleotide sequence ID" value="XM_024882547.1"/>
</dbReference>
<dbReference type="Proteomes" id="UP000235371">
    <property type="component" value="Unassembled WGS sequence"/>
</dbReference>
<protein>
    <submittedName>
        <fullName evidence="1">Uncharacterized protein</fullName>
    </submittedName>
</protein>
<dbReference type="AlphaFoldDB" id="A0A2J6TPZ2"/>
<dbReference type="InParanoid" id="A0A2J6TPZ2"/>